<dbReference type="Proteomes" id="UP000585609">
    <property type="component" value="Unassembled WGS sequence"/>
</dbReference>
<dbReference type="InterPro" id="IPR036165">
    <property type="entry name" value="YefM-like_sf"/>
</dbReference>
<organism evidence="3 9">
    <name type="scientific">Candidatus Hakubella thermalkaliphila</name>
    <dbReference type="NCBI Taxonomy" id="2754717"/>
    <lineage>
        <taxon>Bacteria</taxon>
        <taxon>Bacillati</taxon>
        <taxon>Actinomycetota</taxon>
        <taxon>Actinomycetota incertae sedis</taxon>
        <taxon>Candidatus Hakubellales</taxon>
        <taxon>Candidatus Hakubellaceae</taxon>
        <taxon>Candidatus Hakubella</taxon>
    </lineage>
</organism>
<keyword evidence="10" id="KW-1185">Reference proteome</keyword>
<dbReference type="EMBL" id="BLRZ01000008">
    <property type="protein sequence ID" value="GFP29396.1"/>
    <property type="molecule type" value="Genomic_DNA"/>
</dbReference>
<evidence type="ECO:0000313" key="6">
    <source>
        <dbReference type="EMBL" id="GFP39954.1"/>
    </source>
</evidence>
<evidence type="ECO:0000313" key="3">
    <source>
        <dbReference type="EMBL" id="GFP23608.1"/>
    </source>
</evidence>
<sequence length="91" mass="10096">MIQTRIGIRQLKARLGNYMRQVKAGTTLIITERGKPVGRIIPIGSSVESRTQELIQAGLVAWSGRKLTDTAPVARTQGRRTVAELLLENRE</sequence>
<dbReference type="NCBIfam" id="TIGR01552">
    <property type="entry name" value="phd_fam"/>
    <property type="match status" value="1"/>
</dbReference>
<dbReference type="Gene3D" id="3.40.1620.10">
    <property type="entry name" value="YefM-like domain"/>
    <property type="match status" value="1"/>
</dbReference>
<dbReference type="InterPro" id="IPR006442">
    <property type="entry name" value="Antitoxin_Phd/YefM"/>
</dbReference>
<evidence type="ECO:0000313" key="4">
    <source>
        <dbReference type="EMBL" id="GFP29396.1"/>
    </source>
</evidence>
<evidence type="ECO:0000313" key="9">
    <source>
        <dbReference type="Proteomes" id="UP000585609"/>
    </source>
</evidence>
<dbReference type="Proteomes" id="UP000588083">
    <property type="component" value="Unassembled WGS sequence"/>
</dbReference>
<evidence type="ECO:0000313" key="5">
    <source>
        <dbReference type="EMBL" id="GFP33452.1"/>
    </source>
</evidence>
<name>A0A6V8NTI4_9ACTN</name>
<dbReference type="EMBL" id="BLRW01000146">
    <property type="protein sequence ID" value="GFP23608.1"/>
    <property type="molecule type" value="Genomic_DNA"/>
</dbReference>
<proteinExistence type="inferred from homology"/>
<dbReference type="EMBL" id="BLSA01000486">
    <property type="protein sequence ID" value="GFP33452.1"/>
    <property type="molecule type" value="Genomic_DNA"/>
</dbReference>
<dbReference type="InterPro" id="IPR051416">
    <property type="entry name" value="phD-YefM_TA_antitoxins"/>
</dbReference>
<comment type="similarity">
    <text evidence="1 2">Belongs to the phD/YefM antitoxin family.</text>
</comment>
<dbReference type="RefSeq" id="WP_176236002.1">
    <property type="nucleotide sequence ID" value="NZ_BLRZ01000008.1"/>
</dbReference>
<dbReference type="Proteomes" id="UP000568877">
    <property type="component" value="Unassembled WGS sequence"/>
</dbReference>
<protein>
    <recommendedName>
        <fullName evidence="2">Antitoxin</fullName>
    </recommendedName>
</protein>
<evidence type="ECO:0000313" key="7">
    <source>
        <dbReference type="Proteomes" id="UP000568877"/>
    </source>
</evidence>
<dbReference type="Pfam" id="PF02604">
    <property type="entry name" value="PhdYeFM_antitox"/>
    <property type="match status" value="1"/>
</dbReference>
<evidence type="ECO:0000313" key="8">
    <source>
        <dbReference type="Proteomes" id="UP000569018"/>
    </source>
</evidence>
<reference evidence="7 8" key="1">
    <citation type="journal article" date="2020" name="Front. Microbiol.">
        <title>Single-cell genomics of novel Actinobacteria with the Wood-Ljungdahl pathway discovered in a serpentinizing system.</title>
        <authorList>
            <person name="Merino N."/>
            <person name="Kawai M."/>
            <person name="Boyd E.S."/>
            <person name="Colman D.R."/>
            <person name="McGlynn S.E."/>
            <person name="Nealson K.H."/>
            <person name="Kurokawa K."/>
            <person name="Hongoh Y."/>
        </authorList>
    </citation>
    <scope>NUCLEOTIDE SEQUENCE [LARGE SCALE GENOMIC DNA]</scope>
    <source>
        <strain evidence="3 9">S09_30</strain>
        <strain evidence="4 10">S34</strain>
        <strain evidence="5 7">S42</strain>
        <strain evidence="6 8">S47</strain>
    </source>
</reference>
<gene>
    <name evidence="3" type="ORF">HKBW3S09_01073</name>
    <name evidence="4" type="ORF">HKBW3S34_00316</name>
    <name evidence="5" type="ORF">HKBW3S42_01788</name>
    <name evidence="6" type="ORF">HKBW3S47_01651</name>
</gene>
<dbReference type="EMBL" id="BLSD01000114">
    <property type="protein sequence ID" value="GFP39954.1"/>
    <property type="molecule type" value="Genomic_DNA"/>
</dbReference>
<comment type="caution">
    <text evidence="3">The sequence shown here is derived from an EMBL/GenBank/DDBJ whole genome shotgun (WGS) entry which is preliminary data.</text>
</comment>
<evidence type="ECO:0000256" key="1">
    <source>
        <dbReference type="ARBA" id="ARBA00009981"/>
    </source>
</evidence>
<dbReference type="AlphaFoldDB" id="A0A6V8NTI4"/>
<dbReference type="PANTHER" id="PTHR35377">
    <property type="entry name" value="ANTITOXIN VAPB49-RELATED-RELATED"/>
    <property type="match status" value="1"/>
</dbReference>
<evidence type="ECO:0000256" key="2">
    <source>
        <dbReference type="RuleBase" id="RU362080"/>
    </source>
</evidence>
<evidence type="ECO:0000313" key="10">
    <source>
        <dbReference type="Proteomes" id="UP000588083"/>
    </source>
</evidence>
<accession>A0A6V8NTI4</accession>
<comment type="function">
    <text evidence="2">Antitoxin component of a type II toxin-antitoxin (TA) system.</text>
</comment>
<dbReference type="Proteomes" id="UP000569018">
    <property type="component" value="Unassembled WGS sequence"/>
</dbReference>
<dbReference type="SUPFAM" id="SSF143120">
    <property type="entry name" value="YefM-like"/>
    <property type="match status" value="1"/>
</dbReference>